<evidence type="ECO:0000256" key="1">
    <source>
        <dbReference type="SAM" id="Phobius"/>
    </source>
</evidence>
<evidence type="ECO:0000313" key="2">
    <source>
        <dbReference type="EMBL" id="QGU87137.1"/>
    </source>
</evidence>
<dbReference type="EMBL" id="CP046509">
    <property type="protein sequence ID" value="QGU87137.1"/>
    <property type="molecule type" value="Genomic_DNA"/>
</dbReference>
<dbReference type="KEGG" id="erwi:GN242_07870"/>
<keyword evidence="1" id="KW-0472">Membrane</keyword>
<organism evidence="2 3">
    <name type="scientific">Erwinia sorbitola</name>
    <dbReference type="NCBI Taxonomy" id="2681984"/>
    <lineage>
        <taxon>Bacteria</taxon>
        <taxon>Pseudomonadati</taxon>
        <taxon>Pseudomonadota</taxon>
        <taxon>Gammaproteobacteria</taxon>
        <taxon>Enterobacterales</taxon>
        <taxon>Erwiniaceae</taxon>
        <taxon>Erwinia</taxon>
    </lineage>
</organism>
<accession>A0A6I6EBI9</accession>
<reference evidence="2 3" key="1">
    <citation type="submission" date="2019-12" db="EMBL/GenBank/DDBJ databases">
        <title>Erwinia sp. nov., isolated from droppings of birds in the Qinghai-Tiebt plateau of China.</title>
        <authorList>
            <person name="Ge Y."/>
        </authorList>
    </citation>
    <scope>NUCLEOTIDE SEQUENCE [LARGE SCALE GENOMIC DNA]</scope>
    <source>
        <strain evidence="2 3">J780</strain>
    </source>
</reference>
<evidence type="ECO:0000313" key="3">
    <source>
        <dbReference type="Proteomes" id="UP000424752"/>
    </source>
</evidence>
<dbReference type="Proteomes" id="UP000424752">
    <property type="component" value="Chromosome"/>
</dbReference>
<name>A0A6I6EBI9_9GAMM</name>
<dbReference type="RefSeq" id="WP_156287233.1">
    <property type="nucleotide sequence ID" value="NZ_CP046509.1"/>
</dbReference>
<proteinExistence type="predicted"/>
<dbReference type="InterPro" id="IPR053597">
    <property type="entry name" value="Retron_Ec48_antiviral"/>
</dbReference>
<dbReference type="AlphaFoldDB" id="A0A6I6EBI9"/>
<sequence length="248" mass="28312">MKSFFKSYILLKKINSHPLRTLLLCLIAIISLGTIFFVTSFISTGMQEGYFSRNFCFHNTCILNFTKGYSQSILILQATFIILGLVASIGGIVVALLGYTNSVSVSALGNHISHFKIFQEYLSYEINKRDRLSASSFDIFKWYNIIFNKSRSGSTSISEDYCELIIKINNAISNSNTACTQAKSGSFSYVKHQNNITTLLRDFGIIHPRLPRNDYYEVEDQVFELINNINREFCYSSSIEPLVKRLYR</sequence>
<dbReference type="NCBIfam" id="NF038235">
    <property type="entry name" value="retron_Ec48_2TM"/>
    <property type="match status" value="1"/>
</dbReference>
<feature type="transmembrane region" description="Helical" evidence="1">
    <location>
        <begin position="73"/>
        <end position="99"/>
    </location>
</feature>
<keyword evidence="1" id="KW-1133">Transmembrane helix</keyword>
<protein>
    <submittedName>
        <fullName evidence="2">Uncharacterized protein</fullName>
    </submittedName>
</protein>
<feature type="transmembrane region" description="Helical" evidence="1">
    <location>
        <begin position="21"/>
        <end position="42"/>
    </location>
</feature>
<gene>
    <name evidence="2" type="ORF">GN242_07870</name>
</gene>
<keyword evidence="1" id="KW-0812">Transmembrane</keyword>